<keyword evidence="5" id="KW-0788">Thiol protease</keyword>
<evidence type="ECO:0000256" key="2">
    <source>
        <dbReference type="ARBA" id="ARBA00022670"/>
    </source>
</evidence>
<evidence type="ECO:0000256" key="5">
    <source>
        <dbReference type="ARBA" id="ARBA00022807"/>
    </source>
</evidence>
<dbReference type="Pfam" id="PF00877">
    <property type="entry name" value="NLPC_P60"/>
    <property type="match status" value="1"/>
</dbReference>
<gene>
    <name evidence="7" type="ORF">A9B99_15465</name>
</gene>
<name>A0A1B7KZC2_9ENTR</name>
<comment type="caution">
    <text evidence="7">The sequence shown here is derived from an EMBL/GenBank/DDBJ whole genome shotgun (WGS) entry which is preliminary data.</text>
</comment>
<keyword evidence="3" id="KW-0732">Signal</keyword>
<dbReference type="PROSITE" id="PS51935">
    <property type="entry name" value="NLPC_P60"/>
    <property type="match status" value="1"/>
</dbReference>
<dbReference type="GO" id="GO:0006508">
    <property type="term" value="P:proteolysis"/>
    <property type="evidence" value="ECO:0007669"/>
    <property type="project" value="UniProtKB-KW"/>
</dbReference>
<dbReference type="GO" id="GO:0008234">
    <property type="term" value="F:cysteine-type peptidase activity"/>
    <property type="evidence" value="ECO:0007669"/>
    <property type="project" value="UniProtKB-KW"/>
</dbReference>
<protein>
    <submittedName>
        <fullName evidence="7">NlpC</fullName>
    </submittedName>
</protein>
<keyword evidence="2" id="KW-0645">Protease</keyword>
<dbReference type="SUPFAM" id="SSF54001">
    <property type="entry name" value="Cysteine proteinases"/>
    <property type="match status" value="1"/>
</dbReference>
<accession>A0A1B7KZC2</accession>
<dbReference type="InterPro" id="IPR052062">
    <property type="entry name" value="Murein_DD/LD_carboxypeptidase"/>
</dbReference>
<evidence type="ECO:0000259" key="6">
    <source>
        <dbReference type="PROSITE" id="PS51935"/>
    </source>
</evidence>
<evidence type="ECO:0000256" key="3">
    <source>
        <dbReference type="ARBA" id="ARBA00022729"/>
    </source>
</evidence>
<proteinExistence type="inferred from homology"/>
<sequence length="193" mass="21928">MMISRQPVAIFGLLLMLLTGCSSRPVHQGKYASDLQADDQFSSHQQPDLINVIAALHDQMGAWKGTPYHWGGTTLKGVDCSGFVWRTLKDRFNIDINRVTTAQLIHMGHRVSEDQLQPGDLVFFRIHHEMHVGFYDTKHHFLHASSSRGVMRSSLDNPYWQKVFLEGRRLPGEYGAQISFNYGNNTSEKLANE</sequence>
<dbReference type="InterPro" id="IPR038765">
    <property type="entry name" value="Papain-like_cys_pep_sf"/>
</dbReference>
<dbReference type="RefSeq" id="WP_064601015.1">
    <property type="nucleotide sequence ID" value="NZ_CP134782.1"/>
</dbReference>
<feature type="domain" description="NlpC/P60" evidence="6">
    <location>
        <begin position="50"/>
        <end position="171"/>
    </location>
</feature>
<comment type="similarity">
    <text evidence="1">Belongs to the peptidase C40 family.</text>
</comment>
<dbReference type="Proteomes" id="UP000078225">
    <property type="component" value="Unassembled WGS sequence"/>
</dbReference>
<evidence type="ECO:0000256" key="1">
    <source>
        <dbReference type="ARBA" id="ARBA00007074"/>
    </source>
</evidence>
<dbReference type="EMBL" id="LYRP01000048">
    <property type="protein sequence ID" value="OAT75387.1"/>
    <property type="molecule type" value="Genomic_DNA"/>
</dbReference>
<keyword evidence="4" id="KW-0378">Hydrolase</keyword>
<dbReference type="Gene3D" id="3.90.1720.10">
    <property type="entry name" value="endopeptidase domain like (from Nostoc punctiforme)"/>
    <property type="match status" value="1"/>
</dbReference>
<dbReference type="InterPro" id="IPR000064">
    <property type="entry name" value="NLP_P60_dom"/>
</dbReference>
<dbReference type="AlphaFoldDB" id="A0A1B7KZC2"/>
<organism evidence="7 8">
    <name type="scientific">Mangrovibacter phragmitis</name>
    <dbReference type="NCBI Taxonomy" id="1691903"/>
    <lineage>
        <taxon>Bacteria</taxon>
        <taxon>Pseudomonadati</taxon>
        <taxon>Pseudomonadota</taxon>
        <taxon>Gammaproteobacteria</taxon>
        <taxon>Enterobacterales</taxon>
        <taxon>Enterobacteriaceae</taxon>
        <taxon>Mangrovibacter</taxon>
    </lineage>
</organism>
<evidence type="ECO:0000313" key="8">
    <source>
        <dbReference type="Proteomes" id="UP000078225"/>
    </source>
</evidence>
<reference evidence="8" key="1">
    <citation type="submission" date="2016-05" db="EMBL/GenBank/DDBJ databases">
        <authorList>
            <person name="Behera P."/>
            <person name="Vaishampayan P."/>
            <person name="Singh N."/>
            <person name="Raina V."/>
            <person name="Suar M."/>
            <person name="Pattnaik A."/>
            <person name="Rastogi G."/>
        </authorList>
    </citation>
    <scope>NUCLEOTIDE SEQUENCE [LARGE SCALE GENOMIC DNA]</scope>
    <source>
        <strain evidence="8">MP23</strain>
    </source>
</reference>
<dbReference type="PANTHER" id="PTHR47360:SF1">
    <property type="entry name" value="ENDOPEPTIDASE NLPC-RELATED"/>
    <property type="match status" value="1"/>
</dbReference>
<evidence type="ECO:0000256" key="4">
    <source>
        <dbReference type="ARBA" id="ARBA00022801"/>
    </source>
</evidence>
<dbReference type="PANTHER" id="PTHR47360">
    <property type="entry name" value="MUREIN DD-ENDOPEPTIDASE MEPS/MUREIN LD-CARBOXYPEPTIDASE"/>
    <property type="match status" value="1"/>
</dbReference>
<dbReference type="PROSITE" id="PS51257">
    <property type="entry name" value="PROKAR_LIPOPROTEIN"/>
    <property type="match status" value="1"/>
</dbReference>
<keyword evidence="8" id="KW-1185">Reference proteome</keyword>
<evidence type="ECO:0000313" key="7">
    <source>
        <dbReference type="EMBL" id="OAT75387.1"/>
    </source>
</evidence>